<evidence type="ECO:0008006" key="3">
    <source>
        <dbReference type="Google" id="ProtNLM"/>
    </source>
</evidence>
<keyword evidence="2" id="KW-1185">Reference proteome</keyword>
<dbReference type="RefSeq" id="WP_200355263.1">
    <property type="nucleotide sequence ID" value="NZ_JAENIL010000014.1"/>
</dbReference>
<dbReference type="EMBL" id="JAENIL010000014">
    <property type="protein sequence ID" value="MBK1877046.1"/>
    <property type="molecule type" value="Genomic_DNA"/>
</dbReference>
<organism evidence="1 2">
    <name type="scientific">Pelagicoccus mobilis</name>
    <dbReference type="NCBI Taxonomy" id="415221"/>
    <lineage>
        <taxon>Bacteria</taxon>
        <taxon>Pseudomonadati</taxon>
        <taxon>Verrucomicrobiota</taxon>
        <taxon>Opitutia</taxon>
        <taxon>Puniceicoccales</taxon>
        <taxon>Pelagicoccaceae</taxon>
        <taxon>Pelagicoccus</taxon>
    </lineage>
</organism>
<comment type="caution">
    <text evidence="1">The sequence shown here is derived from an EMBL/GenBank/DDBJ whole genome shotgun (WGS) entry which is preliminary data.</text>
</comment>
<name>A0A934RV66_9BACT</name>
<sequence>MIRLTTAFITVQLLLQIAFSQDRLLVIQGAAGEETFEEQFSKAASLWMNLAEETVVPATHIHPGSDQVLMSDRIHEWITSEQTLSSEEIWIVYIGHGTSNDSGAKLNLQGPDVSSNEFARWLAPFEGDLVFIHGGSASAPFMPQLASPGRTLITATRSGAEVNYARFGELFAVAISSPESDLDLDGEISLLEAFIAASTSVDTFYEEAGRLASEHALIDDNGDGKGYQYSSFDGLRPKSDVQDGRRASRIFFRGTYSGSQLSQRQLSDRNRLETELDELYSKKKDLSEVEYFQQLEEILDQLASLYRQPNDS</sequence>
<dbReference type="AlphaFoldDB" id="A0A934RV66"/>
<gene>
    <name evidence="1" type="ORF">JIN87_09215</name>
</gene>
<reference evidence="1" key="1">
    <citation type="submission" date="2021-01" db="EMBL/GenBank/DDBJ databases">
        <title>Modified the classification status of verrucomicrobia.</title>
        <authorList>
            <person name="Feng X."/>
        </authorList>
    </citation>
    <scope>NUCLEOTIDE SEQUENCE</scope>
    <source>
        <strain evidence="1">KCTC 13126</strain>
    </source>
</reference>
<evidence type="ECO:0000313" key="2">
    <source>
        <dbReference type="Proteomes" id="UP000617628"/>
    </source>
</evidence>
<accession>A0A934RV66</accession>
<dbReference type="Proteomes" id="UP000617628">
    <property type="component" value="Unassembled WGS sequence"/>
</dbReference>
<proteinExistence type="predicted"/>
<evidence type="ECO:0000313" key="1">
    <source>
        <dbReference type="EMBL" id="MBK1877046.1"/>
    </source>
</evidence>
<protein>
    <recommendedName>
        <fullName evidence="3">Caspase family protein</fullName>
    </recommendedName>
</protein>